<feature type="transmembrane region" description="Helical" evidence="4">
    <location>
        <begin position="99"/>
        <end position="122"/>
    </location>
</feature>
<evidence type="ECO:0000256" key="4">
    <source>
        <dbReference type="SAM" id="Phobius"/>
    </source>
</evidence>
<proteinExistence type="inferred from homology"/>
<gene>
    <name evidence="5" type="ORF">SEPCBS57363_004499</name>
</gene>
<keyword evidence="4" id="KW-1133">Transmembrane helix</keyword>
<feature type="region of interest" description="Disordered" evidence="3">
    <location>
        <begin position="53"/>
        <end position="73"/>
    </location>
</feature>
<evidence type="ECO:0000256" key="3">
    <source>
        <dbReference type="SAM" id="MobiDB-lite"/>
    </source>
</evidence>
<dbReference type="InterPro" id="IPR011701">
    <property type="entry name" value="MFS"/>
</dbReference>
<comment type="caution">
    <text evidence="5">The sequence shown here is derived from an EMBL/GenBank/DDBJ whole genome shotgun (WGS) entry which is preliminary data.</text>
</comment>
<dbReference type="InterPro" id="IPR036259">
    <property type="entry name" value="MFS_trans_sf"/>
</dbReference>
<feature type="transmembrane region" description="Helical" evidence="4">
    <location>
        <begin position="378"/>
        <end position="395"/>
    </location>
</feature>
<feature type="transmembrane region" description="Helical" evidence="4">
    <location>
        <begin position="343"/>
        <end position="363"/>
    </location>
</feature>
<accession>A0ABP0DSM6</accession>
<feature type="transmembrane region" description="Helical" evidence="4">
    <location>
        <begin position="167"/>
        <end position="187"/>
    </location>
</feature>
<dbReference type="EMBL" id="CAWUOM010000084">
    <property type="protein sequence ID" value="CAK7271207.1"/>
    <property type="molecule type" value="Genomic_DNA"/>
</dbReference>
<evidence type="ECO:0000256" key="2">
    <source>
        <dbReference type="ARBA" id="ARBA00006727"/>
    </source>
</evidence>
<dbReference type="InterPro" id="IPR050327">
    <property type="entry name" value="Proton-linked_MCT"/>
</dbReference>
<dbReference type="Gene3D" id="1.20.1250.20">
    <property type="entry name" value="MFS general substrate transporter like domains"/>
    <property type="match status" value="1"/>
</dbReference>
<feature type="transmembrane region" description="Helical" evidence="4">
    <location>
        <begin position="134"/>
        <end position="155"/>
    </location>
</feature>
<feature type="transmembrane region" description="Helical" evidence="4">
    <location>
        <begin position="407"/>
        <end position="427"/>
    </location>
</feature>
<evidence type="ECO:0008006" key="7">
    <source>
        <dbReference type="Google" id="ProtNLM"/>
    </source>
</evidence>
<dbReference type="PANTHER" id="PTHR11360">
    <property type="entry name" value="MONOCARBOXYLATE TRANSPORTER"/>
    <property type="match status" value="1"/>
</dbReference>
<feature type="transmembrane region" description="Helical" evidence="4">
    <location>
        <begin position="512"/>
        <end position="532"/>
    </location>
</feature>
<feature type="transmembrane region" description="Helical" evidence="4">
    <location>
        <begin position="233"/>
        <end position="256"/>
    </location>
</feature>
<reference evidence="5 6" key="1">
    <citation type="submission" date="2024-01" db="EMBL/GenBank/DDBJ databases">
        <authorList>
            <person name="Allen C."/>
            <person name="Tagirdzhanova G."/>
        </authorList>
    </citation>
    <scope>NUCLEOTIDE SEQUENCE [LARGE SCALE GENOMIC DNA]</scope>
    <source>
        <strain evidence="5 6">CBS 573.63</strain>
    </source>
</reference>
<organism evidence="5 6">
    <name type="scientific">Sporothrix epigloea</name>
    <dbReference type="NCBI Taxonomy" id="1892477"/>
    <lineage>
        <taxon>Eukaryota</taxon>
        <taxon>Fungi</taxon>
        <taxon>Dikarya</taxon>
        <taxon>Ascomycota</taxon>
        <taxon>Pezizomycotina</taxon>
        <taxon>Sordariomycetes</taxon>
        <taxon>Sordariomycetidae</taxon>
        <taxon>Ophiostomatales</taxon>
        <taxon>Ophiostomataceae</taxon>
        <taxon>Sporothrix</taxon>
    </lineage>
</organism>
<feature type="transmembrane region" description="Helical" evidence="4">
    <location>
        <begin position="471"/>
        <end position="492"/>
    </location>
</feature>
<sequence>MDLSPDVNVVSTTTTVPHNGSNATLVDSIEAELGDFTPTTEVDEIVFSVAPPFDEKKTDDDNTLEKRLSSTPPTVPALPPVENDRLVAPDGGAVAWCQVLAGFLLNSVAWGTSMTFGIYQLYYTQTLGLDSASVSWIGSVQTFLTYFLSTVSGLLADAGYAREVSAVGTVLVAAGGLGISFAAPAAPAHFVSGQPVPPALLLCQAIIMGVGLGLLTAPALPSMNSFFDKRRPLALAISTTGTCAGGTLLLIGVQFLLPAVGFGWAVRCVTLVSIVVCAVAALLLRPPLTAVVVAKKEPISSTPSSSSSSSSSVSPKSRSFAARASWLLHQIVDVSALHEVPTLLFIASTFLLYWGLYFGFYYIDVYAEDVVGFTTDGGTMLLVMSLTIGIPARLAAGSIAGACTSALDLLIVATIVMAATVFAWIGVGSSTSAMYVFVAFFGTGNGAVQSVWVSSIAELSRHAGSRIGARFGMFCSVAALATLAGAPTASALISLTNKGNMVLASTYRIAQIWGAATTLVSAGVLVVARIYATGWHLKRT</sequence>
<dbReference type="Proteomes" id="UP001642501">
    <property type="component" value="Unassembled WGS sequence"/>
</dbReference>
<comment type="similarity">
    <text evidence="2">Belongs to the major facilitator superfamily. Monocarboxylate porter (TC 2.A.1.13) family.</text>
</comment>
<dbReference type="Pfam" id="PF07690">
    <property type="entry name" value="MFS_1"/>
    <property type="match status" value="1"/>
</dbReference>
<comment type="subcellular location">
    <subcellularLocation>
        <location evidence="1">Membrane</location>
        <topology evidence="1">Multi-pass membrane protein</topology>
    </subcellularLocation>
</comment>
<name>A0ABP0DSM6_9PEZI</name>
<evidence type="ECO:0000313" key="5">
    <source>
        <dbReference type="EMBL" id="CAK7271207.1"/>
    </source>
</evidence>
<keyword evidence="4" id="KW-0472">Membrane</keyword>
<keyword evidence="6" id="KW-1185">Reference proteome</keyword>
<protein>
    <recommendedName>
        <fullName evidence="7">Major facilitator superfamily transporter monocarboxylate</fullName>
    </recommendedName>
</protein>
<feature type="transmembrane region" description="Helical" evidence="4">
    <location>
        <begin position="199"/>
        <end position="221"/>
    </location>
</feature>
<evidence type="ECO:0000313" key="6">
    <source>
        <dbReference type="Proteomes" id="UP001642501"/>
    </source>
</evidence>
<feature type="compositionally biased region" description="Basic and acidic residues" evidence="3">
    <location>
        <begin position="53"/>
        <end position="68"/>
    </location>
</feature>
<evidence type="ECO:0000256" key="1">
    <source>
        <dbReference type="ARBA" id="ARBA00004141"/>
    </source>
</evidence>
<feature type="transmembrane region" description="Helical" evidence="4">
    <location>
        <begin position="262"/>
        <end position="284"/>
    </location>
</feature>
<keyword evidence="4" id="KW-0812">Transmembrane</keyword>
<feature type="transmembrane region" description="Helical" evidence="4">
    <location>
        <begin position="433"/>
        <end position="459"/>
    </location>
</feature>
<dbReference type="SUPFAM" id="SSF103473">
    <property type="entry name" value="MFS general substrate transporter"/>
    <property type="match status" value="1"/>
</dbReference>
<dbReference type="PANTHER" id="PTHR11360:SF130">
    <property type="entry name" value="MAJOR FACILITATOR SUPERFAMILY (MFS) PROFILE DOMAIN-CONTAINING PROTEIN-RELATED"/>
    <property type="match status" value="1"/>
</dbReference>